<accession>A0A7M7K476</accession>
<dbReference type="PANTHER" id="PTHR19302">
    <property type="entry name" value="GAMMA TUBULIN COMPLEX PROTEIN"/>
    <property type="match status" value="1"/>
</dbReference>
<dbReference type="Pfam" id="PF17681">
    <property type="entry name" value="GCP_N_terminal"/>
    <property type="match status" value="1"/>
</dbReference>
<organism evidence="9 10">
    <name type="scientific">Varroa destructor</name>
    <name type="common">Honeybee mite</name>
    <dbReference type="NCBI Taxonomy" id="109461"/>
    <lineage>
        <taxon>Eukaryota</taxon>
        <taxon>Metazoa</taxon>
        <taxon>Ecdysozoa</taxon>
        <taxon>Arthropoda</taxon>
        <taxon>Chelicerata</taxon>
        <taxon>Arachnida</taxon>
        <taxon>Acari</taxon>
        <taxon>Parasitiformes</taxon>
        <taxon>Mesostigmata</taxon>
        <taxon>Gamasina</taxon>
        <taxon>Dermanyssoidea</taxon>
        <taxon>Varroidae</taxon>
        <taxon>Varroa</taxon>
    </lineage>
</organism>
<keyword evidence="5" id="KW-0206">Cytoskeleton</keyword>
<evidence type="ECO:0000256" key="3">
    <source>
        <dbReference type="ARBA" id="ARBA00022490"/>
    </source>
</evidence>
<dbReference type="GO" id="GO:0000930">
    <property type="term" value="C:gamma-tubulin complex"/>
    <property type="evidence" value="ECO:0007669"/>
    <property type="project" value="TreeGrafter"/>
</dbReference>
<dbReference type="OMA" id="SCCTTEE"/>
<dbReference type="GO" id="GO:0031122">
    <property type="term" value="P:cytoplasmic microtubule organization"/>
    <property type="evidence" value="ECO:0007669"/>
    <property type="project" value="TreeGrafter"/>
</dbReference>
<evidence type="ECO:0000313" key="9">
    <source>
        <dbReference type="EnsemblMetazoa" id="XP_022660205"/>
    </source>
</evidence>
<dbReference type="InterPro" id="IPR040457">
    <property type="entry name" value="GCP_C"/>
</dbReference>
<dbReference type="InterPro" id="IPR007259">
    <property type="entry name" value="GCP"/>
</dbReference>
<dbReference type="GO" id="GO:0051321">
    <property type="term" value="P:meiotic cell cycle"/>
    <property type="evidence" value="ECO:0007669"/>
    <property type="project" value="TreeGrafter"/>
</dbReference>
<evidence type="ECO:0000256" key="5">
    <source>
        <dbReference type="ARBA" id="ARBA00023212"/>
    </source>
</evidence>
<dbReference type="EnsemblMetazoa" id="XM_022804470">
    <property type="protein sequence ID" value="XP_022660205"/>
    <property type="gene ID" value="LOC111249964"/>
</dbReference>
<evidence type="ECO:0000256" key="2">
    <source>
        <dbReference type="ARBA" id="ARBA00010337"/>
    </source>
</evidence>
<dbReference type="Pfam" id="PF04130">
    <property type="entry name" value="GCP_C_terminal"/>
    <property type="match status" value="1"/>
</dbReference>
<evidence type="ECO:0000256" key="6">
    <source>
        <dbReference type="SAM" id="MobiDB-lite"/>
    </source>
</evidence>
<name>A0A7M7K476_VARDE</name>
<dbReference type="PANTHER" id="PTHR19302:SF14">
    <property type="entry name" value="GAMMA-TUBULIN COMPLEX COMPONENT 3"/>
    <property type="match status" value="1"/>
</dbReference>
<feature type="domain" description="Gamma tubulin complex component protein N-terminal" evidence="8">
    <location>
        <begin position="308"/>
        <end position="573"/>
    </location>
</feature>
<evidence type="ECO:0000259" key="8">
    <source>
        <dbReference type="Pfam" id="PF17681"/>
    </source>
</evidence>
<comment type="subcellular location">
    <subcellularLocation>
        <location evidence="1">Cytoplasm</location>
        <location evidence="1">Cytoskeleton</location>
    </subcellularLocation>
</comment>
<protein>
    <recommendedName>
        <fullName evidence="11">Gamma-tubulin complex component</fullName>
    </recommendedName>
</protein>
<dbReference type="OrthoDB" id="5860513at2759"/>
<evidence type="ECO:0008006" key="11">
    <source>
        <dbReference type="Google" id="ProtNLM"/>
    </source>
</evidence>
<dbReference type="InParanoid" id="A0A7M7K476"/>
<dbReference type="AlphaFoldDB" id="A0A7M7K476"/>
<dbReference type="KEGG" id="vde:111249964"/>
<dbReference type="RefSeq" id="XP_022660205.1">
    <property type="nucleotide sequence ID" value="XM_022804470.1"/>
</dbReference>
<sequence>MSDGGLKSARRGGSRQGIARPLSELTAQSARDQRNDDACSVNRSSDILEDATTTIYAESDTTSVPSRHCRSESFISGSLLRLSYETMSQHHKENKWPELLKRLCAHMSPDPETADKRYQVAQKLLKGRKSTGFDNTYIDENLYIEKIREHLRRSKNSGAADKFLTLSGRLSLLSSSKKDYIFYRTALYSFLLALGSGIDDTSASFVVPAAAQTEKLNELLNRRRVSRPVSRPLSTPCALPYRNGQQNVSVAPLLDDGQRDKSVIRNILNLLVARGPEQILKMKEEACREATGFQYYSELHCRIAAAEEVANNLVQLTQFQLHSAKSRSLVVQRLAEALDNQIIRHKHLVALLEQMNTQGKLSLARLDYLCLQPDNLIYLLSDVCNSFIQRANILSGNQVLDALYVQAACSPQASSQYEIANALLRHCLQPWLAMLRAWMLRGQLANTKWDLFVHDVGRDGVSNLWYDKFTIQKDHVPAFLNEDDTRKILSVGKAMVFLKEADDVHRVAEIQRQLAHVMGVEDKSSAVEFRTEAGDVDQECSAKRIEPNMDPRGFLRFAYKLAMQRMKTVILEKFHLKTHLLLIRNVVLLYDGVFSKALLSNLSDELSESSGGTLTEVERSEVIRMVYRLLPELPEVEASAFIGVHFDGGSGGPITLESFGLKYKLREPLSYVLQNKSFVFYNRIFAHLFRVRKFSFLFTELSAELQMVRPKTNQESNVLSQCRLLLHEVMNFVLNLESYQFAHVVTTAWGELERRIDAMTSVDDLSDAHNAFVENLLRGLFLEGEDTAGNHLRSLFIQMDKIHSFVRGVLVKFQVGSGGQCDIKCDYINRYRNTMLEFLRILSEHEDDKMVQFLWMNFDFNLFYSDKHYALIMSVTAGHRKMLKTNKSVIMSSMSASDIGKAV</sequence>
<feature type="region of interest" description="Disordered" evidence="6">
    <location>
        <begin position="1"/>
        <end position="42"/>
    </location>
</feature>
<comment type="similarity">
    <text evidence="2">Belongs to the TUBGCP family.</text>
</comment>
<evidence type="ECO:0000256" key="1">
    <source>
        <dbReference type="ARBA" id="ARBA00004245"/>
    </source>
</evidence>
<dbReference type="GO" id="GO:0000278">
    <property type="term" value="P:mitotic cell cycle"/>
    <property type="evidence" value="ECO:0007669"/>
    <property type="project" value="TreeGrafter"/>
</dbReference>
<dbReference type="InterPro" id="IPR042241">
    <property type="entry name" value="GCP_C_sf"/>
</dbReference>
<keyword evidence="10" id="KW-1185">Reference proteome</keyword>
<dbReference type="Proteomes" id="UP000594260">
    <property type="component" value="Unplaced"/>
</dbReference>
<keyword evidence="3" id="KW-0963">Cytoplasm</keyword>
<dbReference type="GO" id="GO:0051225">
    <property type="term" value="P:spindle assembly"/>
    <property type="evidence" value="ECO:0007669"/>
    <property type="project" value="TreeGrafter"/>
</dbReference>
<dbReference type="GO" id="GO:0051011">
    <property type="term" value="F:microtubule minus-end binding"/>
    <property type="evidence" value="ECO:0007669"/>
    <property type="project" value="TreeGrafter"/>
</dbReference>
<reference evidence="9" key="1">
    <citation type="submission" date="2021-01" db="UniProtKB">
        <authorList>
            <consortium name="EnsemblMetazoa"/>
        </authorList>
    </citation>
    <scope>IDENTIFICATION</scope>
</reference>
<dbReference type="GO" id="GO:0005874">
    <property type="term" value="C:microtubule"/>
    <property type="evidence" value="ECO:0007669"/>
    <property type="project" value="UniProtKB-KW"/>
</dbReference>
<dbReference type="InterPro" id="IPR041470">
    <property type="entry name" value="GCP_N"/>
</dbReference>
<dbReference type="GO" id="GO:0043015">
    <property type="term" value="F:gamma-tubulin binding"/>
    <property type="evidence" value="ECO:0007669"/>
    <property type="project" value="InterPro"/>
</dbReference>
<proteinExistence type="inferred from homology"/>
<dbReference type="GO" id="GO:0007020">
    <property type="term" value="P:microtubule nucleation"/>
    <property type="evidence" value="ECO:0007669"/>
    <property type="project" value="InterPro"/>
</dbReference>
<evidence type="ECO:0000259" key="7">
    <source>
        <dbReference type="Pfam" id="PF04130"/>
    </source>
</evidence>
<dbReference type="GO" id="GO:0000922">
    <property type="term" value="C:spindle pole"/>
    <property type="evidence" value="ECO:0007669"/>
    <property type="project" value="InterPro"/>
</dbReference>
<evidence type="ECO:0000313" key="10">
    <source>
        <dbReference type="Proteomes" id="UP000594260"/>
    </source>
</evidence>
<dbReference type="Gene3D" id="1.20.120.1900">
    <property type="entry name" value="Gamma-tubulin complex, C-terminal domain"/>
    <property type="match status" value="1"/>
</dbReference>
<keyword evidence="4" id="KW-0493">Microtubule</keyword>
<dbReference type="GeneID" id="111249964"/>
<evidence type="ECO:0000256" key="4">
    <source>
        <dbReference type="ARBA" id="ARBA00022701"/>
    </source>
</evidence>
<feature type="domain" description="Gamma tubulin complex component C-terminal" evidence="7">
    <location>
        <begin position="576"/>
        <end position="864"/>
    </location>
</feature>